<proteinExistence type="predicted"/>
<keyword evidence="2" id="KW-1185">Reference proteome</keyword>
<evidence type="ECO:0000313" key="2">
    <source>
        <dbReference type="Proteomes" id="UP001139981"/>
    </source>
</evidence>
<accession>A0ACC1M8N2</accession>
<name>A0ACC1M8N2_9FUNG</name>
<reference evidence="1" key="1">
    <citation type="submission" date="2022-07" db="EMBL/GenBank/DDBJ databases">
        <title>Phylogenomic reconstructions and comparative analyses of Kickxellomycotina fungi.</title>
        <authorList>
            <person name="Reynolds N.K."/>
            <person name="Stajich J.E."/>
            <person name="Barry K."/>
            <person name="Grigoriev I.V."/>
            <person name="Crous P."/>
            <person name="Smith M.E."/>
        </authorList>
    </citation>
    <scope>NUCLEOTIDE SEQUENCE</scope>
    <source>
        <strain evidence="1">CBS 190363</strain>
    </source>
</reference>
<dbReference type="Proteomes" id="UP001139981">
    <property type="component" value="Unassembled WGS sequence"/>
</dbReference>
<sequence>MSQIGSALSSPEANGDYQQFESKYGEFLSADFDALEYAQRIGAGSSDGITQLMATLSSRASSLESLLKHTILSSHSELLQQVVSVRSVDVSLGQIEDQVRLIKASMHGLRTKVRVPYEQALRYTTQAGNLQAATACVRATAKFVQLVRRLKAQIPDDPALRADYPLAALTMLDIERLVAGGGGSGSGLSGVRLVDQAITDAVDPRRARTLAEAERLVGGGMRDARQSDVAAGLVILFNLGMLPQAAAATVRRYTVEWAGHVAGRLDPAAMQAQVREHNAQAALADGSDMIGITAVLWARLEALVDDLARRGLELRVLERVLARKRDAVVPRFDVSVGSAGSLDGDSFQGLVVAQLGDRALAFWWRTAVAALAAELDAACAQSTVIRQTLINGYVRLVQLLLPKLECILASRLGGGGGIVSVAAQPESDYGLAVLWDRLLAKYEAEYVARAAARIEDAVGRCFPPPPPPGLLDAQEAWASTSGSSDRHSPAEQQLMLGGSALPSRKLVAGVVRSITTELEMAKSDARLSAAVAQAAATAVSSFVATCEAKLAATMALVRGTELSPALAKFCVGLVNAAESLRAGLSALCESEYGVSSSSSSGSRRLRQIQNDGSKHRRSQSSVSTFSSVSDSQQQQALLLSSSAAMVVRDILDNCLHDLLALISRQATVLLDAADAAITEAILNSDTSDVPFEAPMQWLQTQVLEPLETDIARRPLSAMVDRFLSLYTRVVCLTFPLTEEAKLKLTAEVTQFEFACSQLIAATSSKATSSGGGGGKLADLGRSYRALRLMRPLLFTDIAELARIVDPSTRNLSSSPWSDLPVVDLVDHVVCRIATEQQTNGAHASSEAAMPYAVLGGWSKHRWIELTNSSGLQKMNDVKQALVQSLEQLALLPTITPAMKQLIQAATAILH</sequence>
<gene>
    <name evidence="1" type="ORF">IWW38_000579</name>
</gene>
<evidence type="ECO:0000313" key="1">
    <source>
        <dbReference type="EMBL" id="KAJ2900320.1"/>
    </source>
</evidence>
<comment type="caution">
    <text evidence="1">The sequence shown here is derived from an EMBL/GenBank/DDBJ whole genome shotgun (WGS) entry which is preliminary data.</text>
</comment>
<protein>
    <submittedName>
        <fullName evidence="1">Uncharacterized protein</fullName>
    </submittedName>
</protein>
<dbReference type="EMBL" id="JANBVB010000007">
    <property type="protein sequence ID" value="KAJ2900320.1"/>
    <property type="molecule type" value="Genomic_DNA"/>
</dbReference>
<organism evidence="1 2">
    <name type="scientific">Coemansia aciculifera</name>
    <dbReference type="NCBI Taxonomy" id="417176"/>
    <lineage>
        <taxon>Eukaryota</taxon>
        <taxon>Fungi</taxon>
        <taxon>Fungi incertae sedis</taxon>
        <taxon>Zoopagomycota</taxon>
        <taxon>Kickxellomycotina</taxon>
        <taxon>Kickxellomycetes</taxon>
        <taxon>Kickxellales</taxon>
        <taxon>Kickxellaceae</taxon>
        <taxon>Coemansia</taxon>
    </lineage>
</organism>